<reference evidence="2" key="2">
    <citation type="submission" date="2023-06" db="EMBL/GenBank/DDBJ databases">
        <authorList>
            <consortium name="Lawrence Berkeley National Laboratory"/>
            <person name="Haridas S."/>
            <person name="Hensen N."/>
            <person name="Bonometti L."/>
            <person name="Westerberg I."/>
            <person name="Brannstrom I.O."/>
            <person name="Guillou S."/>
            <person name="Cros-Aarteil S."/>
            <person name="Calhoun S."/>
            <person name="Kuo A."/>
            <person name="Mondo S."/>
            <person name="Pangilinan J."/>
            <person name="Riley R."/>
            <person name="Labutti K."/>
            <person name="Andreopoulos B."/>
            <person name="Lipzen A."/>
            <person name="Chen C."/>
            <person name="Yanf M."/>
            <person name="Daum C."/>
            <person name="Ng V."/>
            <person name="Clum A."/>
            <person name="Steindorff A."/>
            <person name="Ohm R."/>
            <person name="Martin F."/>
            <person name="Silar P."/>
            <person name="Natvig D."/>
            <person name="Lalanne C."/>
            <person name="Gautier V."/>
            <person name="Ament-Velasquez S.L."/>
            <person name="Kruys A."/>
            <person name="Hutchinson M.I."/>
            <person name="Powell A.J."/>
            <person name="Barry K."/>
            <person name="Miller A.N."/>
            <person name="Grigoriev I.V."/>
            <person name="Debuchy R."/>
            <person name="Gladieux P."/>
            <person name="Thoren M.H."/>
            <person name="Johannesson H."/>
        </authorList>
    </citation>
    <scope>NUCLEOTIDE SEQUENCE</scope>
    <source>
        <strain evidence="2">SMH4131-1</strain>
    </source>
</reference>
<feature type="coiled-coil region" evidence="1">
    <location>
        <begin position="171"/>
        <end position="209"/>
    </location>
</feature>
<evidence type="ECO:0000313" key="2">
    <source>
        <dbReference type="EMBL" id="KAK3323273.1"/>
    </source>
</evidence>
<comment type="caution">
    <text evidence="2">The sequence shown here is derived from an EMBL/GenBank/DDBJ whole genome shotgun (WGS) entry which is preliminary data.</text>
</comment>
<dbReference type="EMBL" id="JAUEPO010000004">
    <property type="protein sequence ID" value="KAK3323273.1"/>
    <property type="molecule type" value="Genomic_DNA"/>
</dbReference>
<sequence>MFNKTPEPPLASRPSNRPAFFPQDRCAICRKVFEERAPKYRPPNLLLHQLDQLPNTSQIQDAIDFDCRTRNKPCGHWATCTKRECNMAYYGDVSGDTNHADPDRPFKDLYCQAAGCHQPMTEWEYWVNWNGKMRYSAYAERIKRKEKKPKPAPKLDKVEMDPVVIAQYKRSQRMEAIRQGMEEEREKAAKKAQKQAEREEAKAKKKARGCCSCPDYDLDIWCLGIFSIFLVPCVCCGLIDNPMDY</sequence>
<accession>A0AAE0IE57</accession>
<reference evidence="2" key="1">
    <citation type="journal article" date="2023" name="Mol. Phylogenet. Evol.">
        <title>Genome-scale phylogeny and comparative genomics of the fungal order Sordariales.</title>
        <authorList>
            <person name="Hensen N."/>
            <person name="Bonometti L."/>
            <person name="Westerberg I."/>
            <person name="Brannstrom I.O."/>
            <person name="Guillou S."/>
            <person name="Cros-Aarteil S."/>
            <person name="Calhoun S."/>
            <person name="Haridas S."/>
            <person name="Kuo A."/>
            <person name="Mondo S."/>
            <person name="Pangilinan J."/>
            <person name="Riley R."/>
            <person name="LaButti K."/>
            <person name="Andreopoulos B."/>
            <person name="Lipzen A."/>
            <person name="Chen C."/>
            <person name="Yan M."/>
            <person name="Daum C."/>
            <person name="Ng V."/>
            <person name="Clum A."/>
            <person name="Steindorff A."/>
            <person name="Ohm R.A."/>
            <person name="Martin F."/>
            <person name="Silar P."/>
            <person name="Natvig D.O."/>
            <person name="Lalanne C."/>
            <person name="Gautier V."/>
            <person name="Ament-Velasquez S.L."/>
            <person name="Kruys A."/>
            <person name="Hutchinson M.I."/>
            <person name="Powell A.J."/>
            <person name="Barry K."/>
            <person name="Miller A.N."/>
            <person name="Grigoriev I.V."/>
            <person name="Debuchy R."/>
            <person name="Gladieux P."/>
            <person name="Hiltunen Thoren M."/>
            <person name="Johannesson H."/>
        </authorList>
    </citation>
    <scope>NUCLEOTIDE SEQUENCE</scope>
    <source>
        <strain evidence="2">SMH4131-1</strain>
    </source>
</reference>
<dbReference type="AlphaFoldDB" id="A0AAE0IE57"/>
<name>A0AAE0IE57_9PEZI</name>
<evidence type="ECO:0000256" key="1">
    <source>
        <dbReference type="SAM" id="Coils"/>
    </source>
</evidence>
<gene>
    <name evidence="2" type="ORF">B0T19DRAFT_200658</name>
</gene>
<protein>
    <submittedName>
        <fullName evidence="2">Uncharacterized protein</fullName>
    </submittedName>
</protein>
<organism evidence="2 3">
    <name type="scientific">Cercophora scortea</name>
    <dbReference type="NCBI Taxonomy" id="314031"/>
    <lineage>
        <taxon>Eukaryota</taxon>
        <taxon>Fungi</taxon>
        <taxon>Dikarya</taxon>
        <taxon>Ascomycota</taxon>
        <taxon>Pezizomycotina</taxon>
        <taxon>Sordariomycetes</taxon>
        <taxon>Sordariomycetidae</taxon>
        <taxon>Sordariales</taxon>
        <taxon>Lasiosphaeriaceae</taxon>
        <taxon>Cercophora</taxon>
    </lineage>
</organism>
<evidence type="ECO:0000313" key="3">
    <source>
        <dbReference type="Proteomes" id="UP001286456"/>
    </source>
</evidence>
<proteinExistence type="predicted"/>
<keyword evidence="1" id="KW-0175">Coiled coil</keyword>
<dbReference type="Proteomes" id="UP001286456">
    <property type="component" value="Unassembled WGS sequence"/>
</dbReference>
<keyword evidence="3" id="KW-1185">Reference proteome</keyword>